<dbReference type="Gene3D" id="3.90.550.10">
    <property type="entry name" value="Spore Coat Polysaccharide Biosynthesis Protein SpsA, Chain A"/>
    <property type="match status" value="1"/>
</dbReference>
<feature type="transmembrane region" description="Helical" evidence="4">
    <location>
        <begin position="341"/>
        <end position="359"/>
    </location>
</feature>
<evidence type="ECO:0000256" key="1">
    <source>
        <dbReference type="ARBA" id="ARBA00006739"/>
    </source>
</evidence>
<keyword evidence="4" id="KW-0472">Membrane</keyword>
<organism evidence="6 7">
    <name type="scientific">Psychroserpens ponticola</name>
    <dbReference type="NCBI Taxonomy" id="2932268"/>
    <lineage>
        <taxon>Bacteria</taxon>
        <taxon>Pseudomonadati</taxon>
        <taxon>Bacteroidota</taxon>
        <taxon>Flavobacteriia</taxon>
        <taxon>Flavobacteriales</taxon>
        <taxon>Flavobacteriaceae</taxon>
        <taxon>Psychroserpens</taxon>
    </lineage>
</organism>
<name>A0ABY7S2U2_9FLAO</name>
<dbReference type="Pfam" id="PF00535">
    <property type="entry name" value="Glycos_transf_2"/>
    <property type="match status" value="1"/>
</dbReference>
<proteinExistence type="inferred from homology"/>
<evidence type="ECO:0000313" key="6">
    <source>
        <dbReference type="EMBL" id="WCO02235.1"/>
    </source>
</evidence>
<evidence type="ECO:0000313" key="7">
    <source>
        <dbReference type="Proteomes" id="UP001202717"/>
    </source>
</evidence>
<comment type="similarity">
    <text evidence="1">Belongs to the glycosyltransferase 2 family.</text>
</comment>
<evidence type="ECO:0000256" key="2">
    <source>
        <dbReference type="ARBA" id="ARBA00022676"/>
    </source>
</evidence>
<evidence type="ECO:0000259" key="5">
    <source>
        <dbReference type="Pfam" id="PF00535"/>
    </source>
</evidence>
<evidence type="ECO:0000256" key="4">
    <source>
        <dbReference type="SAM" id="Phobius"/>
    </source>
</evidence>
<dbReference type="PANTHER" id="PTHR43630:SF1">
    <property type="entry name" value="POLY-BETA-1,6-N-ACETYL-D-GLUCOSAMINE SYNTHASE"/>
    <property type="match status" value="1"/>
</dbReference>
<feature type="domain" description="Glycosyltransferase 2-like" evidence="5">
    <location>
        <begin position="45"/>
        <end position="188"/>
    </location>
</feature>
<feature type="transmembrane region" description="Helical" evidence="4">
    <location>
        <begin position="283"/>
        <end position="305"/>
    </location>
</feature>
<protein>
    <submittedName>
        <fullName evidence="6">Glycosyltransferase</fullName>
        <ecNumber evidence="6">2.4.-.-</ecNumber>
    </submittedName>
</protein>
<dbReference type="Proteomes" id="UP001202717">
    <property type="component" value="Chromosome"/>
</dbReference>
<sequence length="370" mass="43128">MVILEIAFYIFIAVVGIQVFFYGIIFNSLTRHKVIKPKQKNISVSVIICAKNEAENLKKNLPLIMTQDYSDFEVILINDDSTDDTLKVLEEFQEKHNNIKIVNVKSVEKFWGNKKYALTLGIKAATHNFLLFTDADCKPLSTYWIKEMTSHFSNDKTIVLGYGAHKKIKGSFINKLIRYETFLTAIQYLSYAALGQPYMAVGRNLAYRKEQFFETNGFMQHMHIKSGDDDLFINQVAKASNTTICITKESFTESIPKQSLKDWTIQKRRHITTANHYKLKHQFFLATFYCSQLLFWILAITLLIVMFNWKIVVGLIILRFLVQFINLFLASKKLNEKDLPLLSPLLELFLIVFQFFIFIKNMISKPKYWK</sequence>
<dbReference type="PANTHER" id="PTHR43630">
    <property type="entry name" value="POLY-BETA-1,6-N-ACETYL-D-GLUCOSAMINE SYNTHASE"/>
    <property type="match status" value="1"/>
</dbReference>
<dbReference type="SUPFAM" id="SSF53448">
    <property type="entry name" value="Nucleotide-diphospho-sugar transferases"/>
    <property type="match status" value="1"/>
</dbReference>
<keyword evidence="4" id="KW-0812">Transmembrane</keyword>
<gene>
    <name evidence="6" type="ORF">MUN68_001805</name>
</gene>
<dbReference type="EMBL" id="CP116221">
    <property type="protein sequence ID" value="WCO02235.1"/>
    <property type="molecule type" value="Genomic_DNA"/>
</dbReference>
<dbReference type="RefSeq" id="WP_249995020.1">
    <property type="nucleotide sequence ID" value="NZ_CP116221.1"/>
</dbReference>
<accession>A0ABY7S2U2</accession>
<keyword evidence="4" id="KW-1133">Transmembrane helix</keyword>
<dbReference type="GO" id="GO:0016757">
    <property type="term" value="F:glycosyltransferase activity"/>
    <property type="evidence" value="ECO:0007669"/>
    <property type="project" value="UniProtKB-KW"/>
</dbReference>
<feature type="transmembrane region" description="Helical" evidence="4">
    <location>
        <begin position="6"/>
        <end position="29"/>
    </location>
</feature>
<dbReference type="EC" id="2.4.-.-" evidence="6"/>
<keyword evidence="2 6" id="KW-0328">Glycosyltransferase</keyword>
<keyword evidence="3 6" id="KW-0808">Transferase</keyword>
<keyword evidence="7" id="KW-1185">Reference proteome</keyword>
<reference evidence="6 7" key="1">
    <citation type="submission" date="2023-01" db="EMBL/GenBank/DDBJ databases">
        <title>Psychroserpens ponticola sp. nov., isolated from seawater.</title>
        <authorList>
            <person name="Kristyanto S."/>
            <person name="Jung J."/>
            <person name="Kim J.M."/>
            <person name="Jeon C.O."/>
        </authorList>
    </citation>
    <scope>NUCLEOTIDE SEQUENCE [LARGE SCALE GENOMIC DNA]</scope>
    <source>
        <strain evidence="6 7">MSW6</strain>
    </source>
</reference>
<dbReference type="InterPro" id="IPR029044">
    <property type="entry name" value="Nucleotide-diphossugar_trans"/>
</dbReference>
<feature type="transmembrane region" description="Helical" evidence="4">
    <location>
        <begin position="311"/>
        <end position="329"/>
    </location>
</feature>
<evidence type="ECO:0000256" key="3">
    <source>
        <dbReference type="ARBA" id="ARBA00022679"/>
    </source>
</evidence>
<dbReference type="InterPro" id="IPR001173">
    <property type="entry name" value="Glyco_trans_2-like"/>
</dbReference>